<dbReference type="Proteomes" id="UP001530400">
    <property type="component" value="Unassembled WGS sequence"/>
</dbReference>
<evidence type="ECO:0000259" key="1">
    <source>
        <dbReference type="PROSITE" id="PS51857"/>
    </source>
</evidence>
<keyword evidence="3" id="KW-1185">Reference proteome</keyword>
<dbReference type="CDD" id="cd04458">
    <property type="entry name" value="CSP_CDS"/>
    <property type="match status" value="1"/>
</dbReference>
<reference evidence="2 3" key="1">
    <citation type="submission" date="2024-10" db="EMBL/GenBank/DDBJ databases">
        <title>Updated reference genomes for cyclostephanoid diatoms.</title>
        <authorList>
            <person name="Roberts W.R."/>
            <person name="Alverson A.J."/>
        </authorList>
    </citation>
    <scope>NUCLEOTIDE SEQUENCE [LARGE SCALE GENOMIC DNA]</scope>
    <source>
        <strain evidence="2 3">AJA010-31</strain>
    </source>
</reference>
<sequence>MFNLIAKSTIRTAITASTRTTLPSAFATRFFSDASRVTGTVKWFDAKKGFGFLIPDDGTTDIFVHHSSIHADGFRSLGDGEQVEFEVMEEPNGRLKAMNVTGPNGAPVQG</sequence>
<dbReference type="InterPro" id="IPR011129">
    <property type="entry name" value="CSD"/>
</dbReference>
<dbReference type="SMART" id="SM00357">
    <property type="entry name" value="CSP"/>
    <property type="match status" value="1"/>
</dbReference>
<dbReference type="PANTHER" id="PTHR46565">
    <property type="entry name" value="COLD SHOCK DOMAIN PROTEIN 2"/>
    <property type="match status" value="1"/>
</dbReference>
<dbReference type="InterPro" id="IPR012340">
    <property type="entry name" value="NA-bd_OB-fold"/>
</dbReference>
<feature type="domain" description="CSD" evidence="1">
    <location>
        <begin position="36"/>
        <end position="102"/>
    </location>
</feature>
<dbReference type="Pfam" id="PF00313">
    <property type="entry name" value="CSD"/>
    <property type="match status" value="1"/>
</dbReference>
<evidence type="ECO:0000313" key="3">
    <source>
        <dbReference type="Proteomes" id="UP001530400"/>
    </source>
</evidence>
<dbReference type="Gene3D" id="2.40.50.140">
    <property type="entry name" value="Nucleic acid-binding proteins"/>
    <property type="match status" value="1"/>
</dbReference>
<dbReference type="EMBL" id="JALLPJ020001291">
    <property type="protein sequence ID" value="KAL3771233.1"/>
    <property type="molecule type" value="Genomic_DNA"/>
</dbReference>
<dbReference type="InterPro" id="IPR019844">
    <property type="entry name" value="CSD_CS"/>
</dbReference>
<accession>A0ABD3N7A3</accession>
<dbReference type="PROSITE" id="PS51857">
    <property type="entry name" value="CSD_2"/>
    <property type="match status" value="1"/>
</dbReference>
<organism evidence="2 3">
    <name type="scientific">Cyclotella atomus</name>
    <dbReference type="NCBI Taxonomy" id="382360"/>
    <lineage>
        <taxon>Eukaryota</taxon>
        <taxon>Sar</taxon>
        <taxon>Stramenopiles</taxon>
        <taxon>Ochrophyta</taxon>
        <taxon>Bacillariophyta</taxon>
        <taxon>Coscinodiscophyceae</taxon>
        <taxon>Thalassiosirophycidae</taxon>
        <taxon>Stephanodiscales</taxon>
        <taxon>Stephanodiscaceae</taxon>
        <taxon>Cyclotella</taxon>
    </lineage>
</organism>
<gene>
    <name evidence="2" type="ORF">ACHAWO_005173</name>
</gene>
<dbReference type="InterPro" id="IPR002059">
    <property type="entry name" value="CSP_DNA-bd"/>
</dbReference>
<comment type="caution">
    <text evidence="2">The sequence shown here is derived from an EMBL/GenBank/DDBJ whole genome shotgun (WGS) entry which is preliminary data.</text>
</comment>
<name>A0ABD3N7A3_9STRA</name>
<protein>
    <recommendedName>
        <fullName evidence="1">CSD domain-containing protein</fullName>
    </recommendedName>
</protein>
<evidence type="ECO:0000313" key="2">
    <source>
        <dbReference type="EMBL" id="KAL3771233.1"/>
    </source>
</evidence>
<dbReference type="AlphaFoldDB" id="A0ABD3N7A3"/>
<dbReference type="PRINTS" id="PR00050">
    <property type="entry name" value="COLDSHOCK"/>
</dbReference>
<dbReference type="SUPFAM" id="SSF50249">
    <property type="entry name" value="Nucleic acid-binding proteins"/>
    <property type="match status" value="1"/>
</dbReference>
<dbReference type="PANTHER" id="PTHR46565:SF20">
    <property type="entry name" value="COLD SHOCK DOMAIN-CONTAINING PROTEIN 4"/>
    <property type="match status" value="1"/>
</dbReference>
<proteinExistence type="predicted"/>
<dbReference type="PROSITE" id="PS00352">
    <property type="entry name" value="CSD_1"/>
    <property type="match status" value="1"/>
</dbReference>